<dbReference type="EMBL" id="CAAKNF010000193">
    <property type="protein sequence ID" value="VIO93631.1"/>
    <property type="molecule type" value="Genomic_DNA"/>
</dbReference>
<keyword evidence="1" id="KW-0812">Transmembrane</keyword>
<dbReference type="AlphaFoldDB" id="A0A4E9F9V5"/>
<reference evidence="2" key="2">
    <citation type="submission" date="2019-04" db="EMBL/GenBank/DDBJ databases">
        <authorList>
            <person name="Howe K."/>
            <person name="Paulini M."/>
            <person name="Williams G."/>
        </authorList>
    </citation>
    <scope>NUCLEOTIDE SEQUENCE [LARGE SCALE GENOMIC DNA]</scope>
    <source>
        <strain evidence="2">FR3</strain>
    </source>
</reference>
<feature type="transmembrane region" description="Helical" evidence="1">
    <location>
        <begin position="21"/>
        <end position="43"/>
    </location>
</feature>
<evidence type="ECO:0000256" key="1">
    <source>
        <dbReference type="SAM" id="Phobius"/>
    </source>
</evidence>
<dbReference type="WBParaSite" id="Bm9413.1">
    <property type="protein sequence ID" value="Bm9413.1"/>
    <property type="gene ID" value="WBGene00229674"/>
</dbReference>
<dbReference type="RefSeq" id="XP_042934422.1">
    <property type="nucleotide sequence ID" value="XM_043078488.1"/>
</dbReference>
<accession>A0A8L7TKS2</accession>
<evidence type="ECO:0000313" key="4">
    <source>
        <dbReference type="WBParaSite" id="Bm9413.1"/>
    </source>
</evidence>
<protein>
    <submittedName>
        <fullName evidence="2 4">Patj homolog, putative</fullName>
    </submittedName>
</protein>
<evidence type="ECO:0000313" key="3">
    <source>
        <dbReference type="Proteomes" id="UP000006672"/>
    </source>
</evidence>
<organism evidence="2">
    <name type="scientific">Brugia malayi</name>
    <name type="common">Filarial nematode worm</name>
    <dbReference type="NCBI Taxonomy" id="6279"/>
    <lineage>
        <taxon>Eukaryota</taxon>
        <taxon>Metazoa</taxon>
        <taxon>Ecdysozoa</taxon>
        <taxon>Nematoda</taxon>
        <taxon>Chromadorea</taxon>
        <taxon>Rhabditida</taxon>
        <taxon>Spirurina</taxon>
        <taxon>Spiruromorpha</taxon>
        <taxon>Filarioidea</taxon>
        <taxon>Onchocercidae</taxon>
        <taxon>Brugia</taxon>
    </lineage>
</organism>
<reference evidence="4" key="3">
    <citation type="submission" date="2022-04" db="UniProtKB">
        <authorList>
            <consortium name="WormBaseParasite"/>
        </authorList>
    </citation>
    <scope>IDENTIFICATION</scope>
</reference>
<keyword evidence="1" id="KW-1133">Transmembrane helix</keyword>
<name>A0A4E9F9V5_BRUMA</name>
<proteinExistence type="predicted"/>
<dbReference type="GeneID" id="66060418"/>
<keyword evidence="1" id="KW-0472">Membrane</keyword>
<gene>
    <name evidence="2" type="primary">Bm9413</name>
    <name evidence="2" type="ORF">BM_BM9413</name>
</gene>
<dbReference type="CTD" id="66060418"/>
<evidence type="ECO:0000313" key="2">
    <source>
        <dbReference type="EMBL" id="VIO93631.1"/>
    </source>
</evidence>
<feature type="transmembrane region" description="Helical" evidence="1">
    <location>
        <begin position="49"/>
        <end position="70"/>
    </location>
</feature>
<keyword evidence="3" id="KW-1185">Reference proteome</keyword>
<accession>A0A4E9F9V5</accession>
<sequence length="83" mass="8969">MMKSITNLFCKAGTRTKDICRLWKIPVNLVGARFIVVVIIVVAVDVTTAIVVVTAAVVIAYLLVVVAVLVRAISLMKKCVDVI</sequence>
<dbReference type="Proteomes" id="UP000006672">
    <property type="component" value="Unassembled WGS sequence"/>
</dbReference>
<dbReference type="KEGG" id="bmy:BM_BM9413"/>
<reference evidence="3" key="1">
    <citation type="journal article" date="2007" name="Science">
        <title>Draft genome of the filarial nematode parasite Brugia malayi.</title>
        <authorList>
            <person name="Ghedin E."/>
            <person name="Wang S."/>
            <person name="Spiro D."/>
            <person name="Caler E."/>
            <person name="Zhao Q."/>
            <person name="Crabtree J."/>
            <person name="Allen J.E."/>
            <person name="Delcher A.L."/>
            <person name="Guiliano D.B."/>
            <person name="Miranda-Saavedra D."/>
            <person name="Angiuoli S.V."/>
            <person name="Creasy T."/>
            <person name="Amedeo P."/>
            <person name="Haas B."/>
            <person name="El-Sayed N.M."/>
            <person name="Wortman J.R."/>
            <person name="Feldblyum T."/>
            <person name="Tallon L."/>
            <person name="Schatz M."/>
            <person name="Shumway M."/>
            <person name="Koo H."/>
            <person name="Salzberg S.L."/>
            <person name="Schobel S."/>
            <person name="Pertea M."/>
            <person name="Pop M."/>
            <person name="White O."/>
            <person name="Barton G.J."/>
            <person name="Carlow C.K."/>
            <person name="Crawford M.J."/>
            <person name="Daub J."/>
            <person name="Dimmic M.W."/>
            <person name="Estes C.F."/>
            <person name="Foster J.M."/>
            <person name="Ganatra M."/>
            <person name="Gregory W.F."/>
            <person name="Johnson N.M."/>
            <person name="Jin J."/>
            <person name="Komuniecki R."/>
            <person name="Korf I."/>
            <person name="Kumar S."/>
            <person name="Laney S."/>
            <person name="Li B.W."/>
            <person name="Li W."/>
            <person name="Lindblom T.H."/>
            <person name="Lustigman S."/>
            <person name="Ma D."/>
            <person name="Maina C.V."/>
            <person name="Martin D.M."/>
            <person name="McCarter J.P."/>
            <person name="McReynolds L."/>
            <person name="Mitreva M."/>
            <person name="Nutman T.B."/>
            <person name="Parkinson J."/>
            <person name="Peregrin-Alvarez J.M."/>
            <person name="Poole C."/>
            <person name="Ren Q."/>
            <person name="Saunders L."/>
            <person name="Sluder A.E."/>
            <person name="Smith K."/>
            <person name="Stanke M."/>
            <person name="Unnasch T.R."/>
            <person name="Ware J."/>
            <person name="Wei A.D."/>
            <person name="Weil G."/>
            <person name="Williams D.J."/>
            <person name="Zhang Y."/>
            <person name="Williams S.A."/>
            <person name="Fraser-Liggett C."/>
            <person name="Slatko B."/>
            <person name="Blaxter M.L."/>
            <person name="Scott A.L."/>
        </authorList>
    </citation>
    <scope>NUCLEOTIDE SEQUENCE</scope>
    <source>
        <strain evidence="3">FR3</strain>
    </source>
</reference>